<dbReference type="AlphaFoldDB" id="A0A1I8PT74"/>
<reference evidence="1" key="1">
    <citation type="submission" date="2020-05" db="UniProtKB">
        <authorList>
            <consortium name="EnsemblMetazoa"/>
        </authorList>
    </citation>
    <scope>IDENTIFICATION</scope>
    <source>
        <strain evidence="1">USDA</strain>
    </source>
</reference>
<gene>
    <name evidence="1" type="primary">106082963</name>
</gene>
<protein>
    <submittedName>
        <fullName evidence="1">Uncharacterized protein</fullName>
    </submittedName>
</protein>
<dbReference type="Pfam" id="PF16027">
    <property type="entry name" value="DUF4786"/>
    <property type="match status" value="1"/>
</dbReference>
<dbReference type="VEuPathDB" id="VectorBase:SCAU010882"/>
<dbReference type="EnsemblMetazoa" id="SCAU010882-RA">
    <property type="protein sequence ID" value="SCAU010882-PA"/>
    <property type="gene ID" value="SCAU010882"/>
</dbReference>
<evidence type="ECO:0000313" key="1">
    <source>
        <dbReference type="EnsemblMetazoa" id="SCAU010882-PA"/>
    </source>
</evidence>
<dbReference type="InterPro" id="IPR031983">
    <property type="entry name" value="DUF4786"/>
</dbReference>
<dbReference type="Proteomes" id="UP000095300">
    <property type="component" value="Unassembled WGS sequence"/>
</dbReference>
<keyword evidence="2" id="KW-1185">Reference proteome</keyword>
<dbReference type="OrthoDB" id="7700260at2759"/>
<sequence>MSLRRQGIHLTASSLLSTLLTTLIASPILLVSSYVIDPNALTDAAQKSLNSALSSKVIFQSPSVENILKEFIVSSKPLSLRKYSNRPKTKKTKKDSRIYYIPIPPLPYRYIPGIGYDYQPMKIKPLLVEPSSLADVPATTDYTPNYGTPQNPYKHYQQQLQNSYYQTTMPGGHQQHHYHHQQQHQDVTSSQIPVTVVPTKPPAPPLKPTDVAESKVYRLDRHDYYFNGRPFRLQVAHAGPKSRLTPQNLKSSFYFNKNIIY</sequence>
<organism evidence="1 2">
    <name type="scientific">Stomoxys calcitrans</name>
    <name type="common">Stable fly</name>
    <name type="synonym">Conops calcitrans</name>
    <dbReference type="NCBI Taxonomy" id="35570"/>
    <lineage>
        <taxon>Eukaryota</taxon>
        <taxon>Metazoa</taxon>
        <taxon>Ecdysozoa</taxon>
        <taxon>Arthropoda</taxon>
        <taxon>Hexapoda</taxon>
        <taxon>Insecta</taxon>
        <taxon>Pterygota</taxon>
        <taxon>Neoptera</taxon>
        <taxon>Endopterygota</taxon>
        <taxon>Diptera</taxon>
        <taxon>Brachycera</taxon>
        <taxon>Muscomorpha</taxon>
        <taxon>Muscoidea</taxon>
        <taxon>Muscidae</taxon>
        <taxon>Stomoxys</taxon>
    </lineage>
</organism>
<proteinExistence type="predicted"/>
<evidence type="ECO:0000313" key="2">
    <source>
        <dbReference type="Proteomes" id="UP000095300"/>
    </source>
</evidence>
<name>A0A1I8PT74_STOCA</name>
<accession>A0A1I8PT74</accession>